<dbReference type="AlphaFoldDB" id="A0A8H7F1G9"/>
<dbReference type="Gene3D" id="3.40.50.1820">
    <property type="entry name" value="alpha/beta hydrolase"/>
    <property type="match status" value="1"/>
</dbReference>
<evidence type="ECO:0000256" key="3">
    <source>
        <dbReference type="ARBA" id="ARBA00022801"/>
    </source>
</evidence>
<name>A0A8H7F1G9_AGABI</name>
<evidence type="ECO:0000313" key="6">
    <source>
        <dbReference type="EMBL" id="KAF7773149.1"/>
    </source>
</evidence>
<dbReference type="InterPro" id="IPR029058">
    <property type="entry name" value="AB_hydrolase_fold"/>
</dbReference>
<dbReference type="EC" id="3.1.1.-" evidence="4"/>
<dbReference type="InterPro" id="IPR002018">
    <property type="entry name" value="CarbesteraseB"/>
</dbReference>
<protein>
    <recommendedName>
        <fullName evidence="4">Carboxylic ester hydrolase</fullName>
        <ecNumber evidence="4">3.1.1.-</ecNumber>
    </recommendedName>
</protein>
<evidence type="ECO:0000256" key="4">
    <source>
        <dbReference type="RuleBase" id="RU361235"/>
    </source>
</evidence>
<comment type="similarity">
    <text evidence="1 4">Belongs to the type-B carboxylesterase/lipase family.</text>
</comment>
<dbReference type="Proteomes" id="UP000629468">
    <property type="component" value="Unassembled WGS sequence"/>
</dbReference>
<dbReference type="InterPro" id="IPR002168">
    <property type="entry name" value="Lipase_GDXG_HIS_AS"/>
</dbReference>
<dbReference type="PROSITE" id="PS00122">
    <property type="entry name" value="CARBOXYLESTERASE_B_1"/>
    <property type="match status" value="1"/>
</dbReference>
<evidence type="ECO:0000256" key="2">
    <source>
        <dbReference type="ARBA" id="ARBA00010515"/>
    </source>
</evidence>
<sequence length="575" mass="63092">MASGKRTEQRYCTYILRSMASDYPVSDYTPSSFHPGDIPWSVRHRIASVLLLFSFATAIQAARPTTVVDLGYAKYEGSLNNQTGNIEFLGIRYAASPTGSLRWRGPQTPHKIHGIQKADTFPTSCYQAGDGASPNTPFPLNRRQNQPAPTFSEDCLFLDVTTPASTTEDLPVIVWIHGGGYQAGSVSGFDGDDLVREAGGGVVAVLIQYRLGVLGFLSGQQVRDGGALNAGLLDQQFALQWVQRHISKFGGDPKKVTIWGESAGAGSVLQHVIANDGNTRPPLFRAAISSSTFLPSQYAFNDPIPEQLFGEVVSQTGCSSSRHPLECLRQVDAELLQQVNVNVSLSAFFGTWVFVPVVDGHFITKRPTQLLREGKVNGEALLAVTNPLEGRIFVDLSTAPTVETPTYLANLFPKFRNVDIATGAAQYKDQGTPIDQAIAIMGESIFICPTYFFLRAFKNKSFKGQFAIPPGDHGMDVIFYFPNGTPGQDPPFNNTLFINNFGQSFLNFALSLDPNVKWDPANTVPHWAKWNDRSRTEMLFNKTSEDEPVFKPISTDAKLLERCEFWESVAALTAQ</sequence>
<evidence type="ECO:0000313" key="7">
    <source>
        <dbReference type="Proteomes" id="UP000629468"/>
    </source>
</evidence>
<keyword evidence="3 4" id="KW-0378">Hydrolase</keyword>
<dbReference type="PROSITE" id="PS01173">
    <property type="entry name" value="LIPASE_GDXG_HIS"/>
    <property type="match status" value="1"/>
</dbReference>
<evidence type="ECO:0000259" key="5">
    <source>
        <dbReference type="Pfam" id="PF00135"/>
    </source>
</evidence>
<reference evidence="6 7" key="1">
    <citation type="journal article" name="Sci. Rep.">
        <title>Telomere-to-telomere assembled and centromere annotated genomes of the two main subspecies of the button mushroom Agaricus bisporus reveal especially polymorphic chromosome ends.</title>
        <authorList>
            <person name="Sonnenberg A.S.M."/>
            <person name="Sedaghat-Telgerd N."/>
            <person name="Lavrijssen B."/>
            <person name="Ohm R.A."/>
            <person name="Hendrickx P.M."/>
            <person name="Scholtmeijer K."/>
            <person name="Baars J.J.P."/>
            <person name="van Peer A."/>
        </authorList>
    </citation>
    <scope>NUCLEOTIDE SEQUENCE [LARGE SCALE GENOMIC DNA]</scope>
    <source>
        <strain evidence="6 7">H119_p4</strain>
    </source>
</reference>
<dbReference type="InterPro" id="IPR019826">
    <property type="entry name" value="Carboxylesterase_B_AS"/>
</dbReference>
<evidence type="ECO:0000256" key="1">
    <source>
        <dbReference type="ARBA" id="ARBA00005964"/>
    </source>
</evidence>
<comment type="similarity">
    <text evidence="2">Belongs to the 'GDXG' lipolytic enzyme family.</text>
</comment>
<accession>A0A8H7F1G9</accession>
<comment type="caution">
    <text evidence="6">The sequence shown here is derived from an EMBL/GenBank/DDBJ whole genome shotgun (WGS) entry which is preliminary data.</text>
</comment>
<dbReference type="PANTHER" id="PTHR11559">
    <property type="entry name" value="CARBOXYLESTERASE"/>
    <property type="match status" value="1"/>
</dbReference>
<organism evidence="6 7">
    <name type="scientific">Agaricus bisporus var. burnettii</name>
    <dbReference type="NCBI Taxonomy" id="192524"/>
    <lineage>
        <taxon>Eukaryota</taxon>
        <taxon>Fungi</taxon>
        <taxon>Dikarya</taxon>
        <taxon>Basidiomycota</taxon>
        <taxon>Agaricomycotina</taxon>
        <taxon>Agaricomycetes</taxon>
        <taxon>Agaricomycetidae</taxon>
        <taxon>Agaricales</taxon>
        <taxon>Agaricineae</taxon>
        <taxon>Agaricaceae</taxon>
        <taxon>Agaricus</taxon>
    </lineage>
</organism>
<dbReference type="SUPFAM" id="SSF53474">
    <property type="entry name" value="alpha/beta-Hydrolases"/>
    <property type="match status" value="1"/>
</dbReference>
<proteinExistence type="inferred from homology"/>
<dbReference type="InterPro" id="IPR050309">
    <property type="entry name" value="Type-B_Carboxylest/Lipase"/>
</dbReference>
<dbReference type="Pfam" id="PF00135">
    <property type="entry name" value="COesterase"/>
    <property type="match status" value="1"/>
</dbReference>
<feature type="domain" description="Carboxylesterase type B" evidence="5">
    <location>
        <begin position="66"/>
        <end position="545"/>
    </location>
</feature>
<dbReference type="EMBL" id="JABXXO010000007">
    <property type="protein sequence ID" value="KAF7773149.1"/>
    <property type="molecule type" value="Genomic_DNA"/>
</dbReference>
<dbReference type="GO" id="GO:0016787">
    <property type="term" value="F:hydrolase activity"/>
    <property type="evidence" value="ECO:0007669"/>
    <property type="project" value="UniProtKB-KW"/>
</dbReference>
<gene>
    <name evidence="6" type="ORF">Agabi119p4_5316</name>
</gene>